<reference evidence="1" key="1">
    <citation type="submission" date="2020-03" db="EMBL/GenBank/DDBJ databases">
        <title>The deep terrestrial virosphere.</title>
        <authorList>
            <person name="Holmfeldt K."/>
            <person name="Nilsson E."/>
            <person name="Simone D."/>
            <person name="Lopez-Fernandez M."/>
            <person name="Wu X."/>
            <person name="de Brujin I."/>
            <person name="Lundin D."/>
            <person name="Andersson A."/>
            <person name="Bertilsson S."/>
            <person name="Dopson M."/>
        </authorList>
    </citation>
    <scope>NUCLEOTIDE SEQUENCE</scope>
    <source>
        <strain evidence="4">MM415A00133</strain>
        <strain evidence="2">MM415B00206</strain>
        <strain evidence="1">TM448A00125</strain>
        <strain evidence="3">TM448B00851</strain>
    </source>
</reference>
<evidence type="ECO:0000313" key="2">
    <source>
        <dbReference type="EMBL" id="QJA67508.1"/>
    </source>
</evidence>
<dbReference type="EMBL" id="MT141572">
    <property type="protein sequence ID" value="QJA67508.1"/>
    <property type="molecule type" value="Genomic_DNA"/>
</dbReference>
<dbReference type="EMBL" id="MT143978">
    <property type="protein sequence ID" value="QJA44611.1"/>
    <property type="molecule type" value="Genomic_DNA"/>
</dbReference>
<name>A0A6H1ZB01_9ZZZZ</name>
<organism evidence="1">
    <name type="scientific">viral metagenome</name>
    <dbReference type="NCBI Taxonomy" id="1070528"/>
    <lineage>
        <taxon>unclassified sequences</taxon>
        <taxon>metagenomes</taxon>
        <taxon>organismal metagenomes</taxon>
    </lineage>
</organism>
<protein>
    <submittedName>
        <fullName evidence="1">Uncharacterized protein</fullName>
    </submittedName>
</protein>
<dbReference type="AlphaFoldDB" id="A0A6H1ZB01"/>
<evidence type="ECO:0000313" key="3">
    <source>
        <dbReference type="EMBL" id="QJH96867.1"/>
    </source>
</evidence>
<gene>
    <name evidence="4" type="ORF">MM415A00133_0005</name>
    <name evidence="2" type="ORF">MM415B00206_0025</name>
    <name evidence="1" type="ORF">TM448A00125_0007</name>
    <name evidence="3" type="ORF">TM448B00851_0028</name>
</gene>
<evidence type="ECO:0000313" key="1">
    <source>
        <dbReference type="EMBL" id="QJA44611.1"/>
    </source>
</evidence>
<proteinExistence type="predicted"/>
<accession>A0A6H1ZB01</accession>
<sequence>MKKPPELGEAQRGFPLTITSAQATDTIEHIIMSAVKPDNRSQMRDAVTEQYRTRV</sequence>
<dbReference type="EMBL" id="MT144665">
    <property type="protein sequence ID" value="QJH96867.1"/>
    <property type="molecule type" value="Genomic_DNA"/>
</dbReference>
<evidence type="ECO:0000313" key="4">
    <source>
        <dbReference type="EMBL" id="QJI05062.1"/>
    </source>
</evidence>
<dbReference type="EMBL" id="MT145194">
    <property type="protein sequence ID" value="QJI05062.1"/>
    <property type="molecule type" value="Genomic_DNA"/>
</dbReference>